<name>A0A7S9D1K6_9BRAD</name>
<evidence type="ECO:0000313" key="2">
    <source>
        <dbReference type="Proteomes" id="UP000594621"/>
    </source>
</evidence>
<sequence length="114" mass="12417">MSASAMFGNALVGFRSDTTILLQWESSFTGIFAGKFLAYHMPECQAGYFLRRSGVCFGLTSWLLAYQMPSLAIFDPSWRDSPGIFAGPFRGAEQSAAMASVTGSRITRALQSKN</sequence>
<gene>
    <name evidence="1" type="ORF">IC761_23670</name>
</gene>
<dbReference type="RefSeq" id="WP_195799033.1">
    <property type="nucleotide sequence ID" value="NZ_CP061379.1"/>
</dbReference>
<dbReference type="Proteomes" id="UP000594621">
    <property type="component" value="Chromosome"/>
</dbReference>
<organism evidence="1 2">
    <name type="scientific">Bradyrhizobium commune</name>
    <dbReference type="NCBI Taxonomy" id="83627"/>
    <lineage>
        <taxon>Bacteria</taxon>
        <taxon>Pseudomonadati</taxon>
        <taxon>Pseudomonadota</taxon>
        <taxon>Alphaproteobacteria</taxon>
        <taxon>Hyphomicrobiales</taxon>
        <taxon>Nitrobacteraceae</taxon>
        <taxon>Bradyrhizobium</taxon>
    </lineage>
</organism>
<dbReference type="EMBL" id="CP061379">
    <property type="protein sequence ID" value="QPF89496.1"/>
    <property type="molecule type" value="Genomic_DNA"/>
</dbReference>
<keyword evidence="2" id="KW-1185">Reference proteome</keyword>
<evidence type="ECO:0000313" key="1">
    <source>
        <dbReference type="EMBL" id="QPF89496.1"/>
    </source>
</evidence>
<protein>
    <submittedName>
        <fullName evidence="1">Uncharacterized protein</fullName>
    </submittedName>
</protein>
<dbReference type="AlphaFoldDB" id="A0A7S9D1K6"/>
<reference evidence="1 2" key="1">
    <citation type="submission" date="2020-09" db="EMBL/GenBank/DDBJ databases">
        <title>Complete genomes of bradyrhizobia occurring on native shrubby legumes in Australia.</title>
        <authorList>
            <person name="Lafay B."/>
        </authorList>
    </citation>
    <scope>NUCLEOTIDE SEQUENCE [LARGE SCALE GENOMIC DNA]</scope>
    <source>
        <strain evidence="1 2">BDV5040</strain>
    </source>
</reference>
<proteinExistence type="predicted"/>
<dbReference type="KEGG" id="bcou:IC761_23670"/>
<accession>A0A7S9D1K6</accession>